<evidence type="ECO:0000259" key="2">
    <source>
        <dbReference type="Pfam" id="PF09362"/>
    </source>
</evidence>
<feature type="region of interest" description="Disordered" evidence="1">
    <location>
        <begin position="153"/>
        <end position="359"/>
    </location>
</feature>
<feature type="compositionally biased region" description="Low complexity" evidence="1">
    <location>
        <begin position="155"/>
        <end position="262"/>
    </location>
</feature>
<dbReference type="PANTHER" id="PTHR43662">
    <property type="match status" value="1"/>
</dbReference>
<dbReference type="Pfam" id="PF09362">
    <property type="entry name" value="DUF1996"/>
    <property type="match status" value="1"/>
</dbReference>
<dbReference type="EMBL" id="JAGINW010000001">
    <property type="protein sequence ID" value="MBP2323954.1"/>
    <property type="molecule type" value="Genomic_DNA"/>
</dbReference>
<sequence>MARTSGRHRISRRTKIATAGLGLALAIGGIVVVTTAGDPGQARADGADSKFFVDITTVQANVRQPQPQGDASTGTFTVDCGTNENQHFNPDNFIAQPGIKNGAQHLHDYVGNLTTNADSNNQSLQAGGTTCKNGDKSAYFWPVIRIVDEEEAAQDEAQQQNKGQNNNNQGQNKQNNQGQGQNNNQNNQNKNNQNQGQGQNNQGQNNNQQNNNGQQQGQNNQRGQQGQNGQNNAQQQGQQQNRNNQNNNGQNEQQGQNNNRNNLIQGNLAQNQNRDNDQQGQNNNQGQNQGQNKQNQGQNNNNGQNNNQQNNNNQQGNQGNNNNKNQGNNQQGQNNQGNNNQQQAELEAPDENNELAGNDGEIQRPAKAELTFRGSPVGNVEAMPKFLRILYGDAKPSVNGNKNTKASWTCAGFEDKVLIDKYPICPNGAAVKRIHDFPSCWDGQNIDSENHRDHIVFPNQNGQCGNGFKAVPQLRITLTYNIPQEVQQKRLYKVDSFPEEEHNPLSDHDDFANVMSNQIMNRVVNCINTGKKCNE</sequence>
<feature type="compositionally biased region" description="Low complexity" evidence="1">
    <location>
        <begin position="270"/>
        <end position="343"/>
    </location>
</feature>
<feature type="domain" description="DUF1996" evidence="2">
    <location>
        <begin position="378"/>
        <end position="513"/>
    </location>
</feature>
<dbReference type="Proteomes" id="UP001519332">
    <property type="component" value="Unassembled WGS sequence"/>
</dbReference>
<name>A0ABS4TI29_9PSEU</name>
<evidence type="ECO:0000256" key="1">
    <source>
        <dbReference type="SAM" id="MobiDB-lite"/>
    </source>
</evidence>
<organism evidence="3 4">
    <name type="scientific">Kibdelosporangium banguiense</name>
    <dbReference type="NCBI Taxonomy" id="1365924"/>
    <lineage>
        <taxon>Bacteria</taxon>
        <taxon>Bacillati</taxon>
        <taxon>Actinomycetota</taxon>
        <taxon>Actinomycetes</taxon>
        <taxon>Pseudonocardiales</taxon>
        <taxon>Pseudonocardiaceae</taxon>
        <taxon>Kibdelosporangium</taxon>
    </lineage>
</organism>
<protein>
    <recommendedName>
        <fullName evidence="2">DUF1996 domain-containing protein</fullName>
    </recommendedName>
</protein>
<evidence type="ECO:0000313" key="4">
    <source>
        <dbReference type="Proteomes" id="UP001519332"/>
    </source>
</evidence>
<accession>A0ABS4TI29</accession>
<dbReference type="InterPro" id="IPR018535">
    <property type="entry name" value="DUF1996"/>
</dbReference>
<proteinExistence type="predicted"/>
<reference evidence="3 4" key="1">
    <citation type="submission" date="2021-03" db="EMBL/GenBank/DDBJ databases">
        <title>Sequencing the genomes of 1000 actinobacteria strains.</title>
        <authorList>
            <person name="Klenk H.-P."/>
        </authorList>
    </citation>
    <scope>NUCLEOTIDE SEQUENCE [LARGE SCALE GENOMIC DNA]</scope>
    <source>
        <strain evidence="3 4">DSM 46670</strain>
    </source>
</reference>
<keyword evidence="4" id="KW-1185">Reference proteome</keyword>
<comment type="caution">
    <text evidence="3">The sequence shown here is derived from an EMBL/GenBank/DDBJ whole genome shotgun (WGS) entry which is preliminary data.</text>
</comment>
<dbReference type="PANTHER" id="PTHR43662:SF3">
    <property type="entry name" value="DOMAIN PROTEIN, PUTATIVE (AFU_ORTHOLOGUE AFUA_6G11970)-RELATED"/>
    <property type="match status" value="1"/>
</dbReference>
<gene>
    <name evidence="3" type="ORF">JOF56_004339</name>
</gene>
<dbReference type="RefSeq" id="WP_209640950.1">
    <property type="nucleotide sequence ID" value="NZ_JAGINW010000001.1"/>
</dbReference>
<evidence type="ECO:0000313" key="3">
    <source>
        <dbReference type="EMBL" id="MBP2323954.1"/>
    </source>
</evidence>